<dbReference type="NCBIfam" id="TIGR02937">
    <property type="entry name" value="sigma70-ECF"/>
    <property type="match status" value="1"/>
</dbReference>
<dbReference type="Pfam" id="PF04542">
    <property type="entry name" value="Sigma70_r2"/>
    <property type="match status" value="1"/>
</dbReference>
<feature type="domain" description="RNA polymerase sigma factor 70 region 4 type 2" evidence="7">
    <location>
        <begin position="95"/>
        <end position="147"/>
    </location>
</feature>
<dbReference type="InterPro" id="IPR036388">
    <property type="entry name" value="WH-like_DNA-bd_sf"/>
</dbReference>
<dbReference type="InterPro" id="IPR013324">
    <property type="entry name" value="RNA_pol_sigma_r3/r4-like"/>
</dbReference>
<sequence>MKEFDLEEAMRLYSGRLFAYALALLCDRHEAEDAVQDAFVSAYVKRSRFKGEGELTWLYAILRNKCRDRLRRRKHLPLEQLGEAEAVDFDGEGRVALTDALRQLSAEERELVLSRAVEGLDYAAIARRMRISEAAARKRYERAKRRLAALLGDNS</sequence>
<dbReference type="AlphaFoldDB" id="A0A9D1FD53"/>
<gene>
    <name evidence="8" type="ORF">IAC18_05075</name>
</gene>
<keyword evidence="5" id="KW-0804">Transcription</keyword>
<keyword evidence="3" id="KW-0731">Sigma factor</keyword>
<dbReference type="SUPFAM" id="SSF88659">
    <property type="entry name" value="Sigma3 and sigma4 domains of RNA polymerase sigma factors"/>
    <property type="match status" value="1"/>
</dbReference>
<dbReference type="PANTHER" id="PTHR43133">
    <property type="entry name" value="RNA POLYMERASE ECF-TYPE SIGMA FACTO"/>
    <property type="match status" value="1"/>
</dbReference>
<evidence type="ECO:0000313" key="9">
    <source>
        <dbReference type="Proteomes" id="UP000824001"/>
    </source>
</evidence>
<comment type="similarity">
    <text evidence="1">Belongs to the sigma-70 factor family. ECF subfamily.</text>
</comment>
<dbReference type="GO" id="GO:0006352">
    <property type="term" value="P:DNA-templated transcription initiation"/>
    <property type="evidence" value="ECO:0007669"/>
    <property type="project" value="InterPro"/>
</dbReference>
<evidence type="ECO:0000313" key="8">
    <source>
        <dbReference type="EMBL" id="HIS66917.1"/>
    </source>
</evidence>
<dbReference type="EMBL" id="DVJK01000140">
    <property type="protein sequence ID" value="HIS66917.1"/>
    <property type="molecule type" value="Genomic_DNA"/>
</dbReference>
<dbReference type="Pfam" id="PF08281">
    <property type="entry name" value="Sigma70_r4_2"/>
    <property type="match status" value="1"/>
</dbReference>
<dbReference type="PANTHER" id="PTHR43133:SF8">
    <property type="entry name" value="RNA POLYMERASE SIGMA FACTOR HI_1459-RELATED"/>
    <property type="match status" value="1"/>
</dbReference>
<comment type="caution">
    <text evidence="8">The sequence shown here is derived from an EMBL/GenBank/DDBJ whole genome shotgun (WGS) entry which is preliminary data.</text>
</comment>
<dbReference type="GO" id="GO:0016987">
    <property type="term" value="F:sigma factor activity"/>
    <property type="evidence" value="ECO:0007669"/>
    <property type="project" value="UniProtKB-KW"/>
</dbReference>
<evidence type="ECO:0000259" key="6">
    <source>
        <dbReference type="Pfam" id="PF04542"/>
    </source>
</evidence>
<feature type="domain" description="RNA polymerase sigma-70 region 2" evidence="6">
    <location>
        <begin position="11"/>
        <end position="74"/>
    </location>
</feature>
<accession>A0A9D1FD53</accession>
<dbReference type="InterPro" id="IPR039425">
    <property type="entry name" value="RNA_pol_sigma-70-like"/>
</dbReference>
<evidence type="ECO:0000256" key="5">
    <source>
        <dbReference type="ARBA" id="ARBA00023163"/>
    </source>
</evidence>
<reference evidence="8" key="2">
    <citation type="journal article" date="2021" name="PeerJ">
        <title>Extensive microbial diversity within the chicken gut microbiome revealed by metagenomics and culture.</title>
        <authorList>
            <person name="Gilroy R."/>
            <person name="Ravi A."/>
            <person name="Getino M."/>
            <person name="Pursley I."/>
            <person name="Horton D.L."/>
            <person name="Alikhan N.F."/>
            <person name="Baker D."/>
            <person name="Gharbi K."/>
            <person name="Hall N."/>
            <person name="Watson M."/>
            <person name="Adriaenssens E.M."/>
            <person name="Foster-Nyarko E."/>
            <person name="Jarju S."/>
            <person name="Secka A."/>
            <person name="Antonio M."/>
            <person name="Oren A."/>
            <person name="Chaudhuri R.R."/>
            <person name="La Ragione R."/>
            <person name="Hildebrand F."/>
            <person name="Pallen M.J."/>
        </authorList>
    </citation>
    <scope>NUCLEOTIDE SEQUENCE</scope>
    <source>
        <strain evidence="8">ChiHjej10B9-9673</strain>
    </source>
</reference>
<dbReference type="GO" id="GO:0003677">
    <property type="term" value="F:DNA binding"/>
    <property type="evidence" value="ECO:0007669"/>
    <property type="project" value="UniProtKB-KW"/>
</dbReference>
<protein>
    <submittedName>
        <fullName evidence="8">Sigma-70 family RNA polymerase sigma factor</fullName>
    </submittedName>
</protein>
<name>A0A9D1FD53_9FIRM</name>
<keyword evidence="2" id="KW-0805">Transcription regulation</keyword>
<proteinExistence type="inferred from homology"/>
<dbReference type="Proteomes" id="UP000824001">
    <property type="component" value="Unassembled WGS sequence"/>
</dbReference>
<evidence type="ECO:0000259" key="7">
    <source>
        <dbReference type="Pfam" id="PF08281"/>
    </source>
</evidence>
<dbReference type="InterPro" id="IPR007627">
    <property type="entry name" value="RNA_pol_sigma70_r2"/>
</dbReference>
<dbReference type="Gene3D" id="1.10.1740.10">
    <property type="match status" value="1"/>
</dbReference>
<reference evidence="8" key="1">
    <citation type="submission" date="2020-10" db="EMBL/GenBank/DDBJ databases">
        <authorList>
            <person name="Gilroy R."/>
        </authorList>
    </citation>
    <scope>NUCLEOTIDE SEQUENCE</scope>
    <source>
        <strain evidence="8">ChiHjej10B9-9673</strain>
    </source>
</reference>
<evidence type="ECO:0000256" key="2">
    <source>
        <dbReference type="ARBA" id="ARBA00023015"/>
    </source>
</evidence>
<evidence type="ECO:0000256" key="4">
    <source>
        <dbReference type="ARBA" id="ARBA00023125"/>
    </source>
</evidence>
<evidence type="ECO:0000256" key="3">
    <source>
        <dbReference type="ARBA" id="ARBA00023082"/>
    </source>
</evidence>
<organism evidence="8 9">
    <name type="scientific">Candidatus Scatomorpha merdipullorum</name>
    <dbReference type="NCBI Taxonomy" id="2840927"/>
    <lineage>
        <taxon>Bacteria</taxon>
        <taxon>Bacillati</taxon>
        <taxon>Bacillota</taxon>
        <taxon>Clostridia</taxon>
        <taxon>Eubacteriales</taxon>
        <taxon>Candidatus Scatomorpha</taxon>
    </lineage>
</organism>
<dbReference type="InterPro" id="IPR013325">
    <property type="entry name" value="RNA_pol_sigma_r2"/>
</dbReference>
<dbReference type="SUPFAM" id="SSF88946">
    <property type="entry name" value="Sigma2 domain of RNA polymerase sigma factors"/>
    <property type="match status" value="1"/>
</dbReference>
<dbReference type="InterPro" id="IPR014284">
    <property type="entry name" value="RNA_pol_sigma-70_dom"/>
</dbReference>
<evidence type="ECO:0000256" key="1">
    <source>
        <dbReference type="ARBA" id="ARBA00010641"/>
    </source>
</evidence>
<dbReference type="InterPro" id="IPR013249">
    <property type="entry name" value="RNA_pol_sigma70_r4_t2"/>
</dbReference>
<keyword evidence="4" id="KW-0238">DNA-binding</keyword>
<dbReference type="Gene3D" id="1.10.10.10">
    <property type="entry name" value="Winged helix-like DNA-binding domain superfamily/Winged helix DNA-binding domain"/>
    <property type="match status" value="1"/>
</dbReference>